<organism evidence="1 2">
    <name type="scientific">Pseudomonas tehranensis</name>
    <dbReference type="NCBI Taxonomy" id="2745502"/>
    <lineage>
        <taxon>Bacteria</taxon>
        <taxon>Pseudomonadati</taxon>
        <taxon>Pseudomonadota</taxon>
        <taxon>Gammaproteobacteria</taxon>
        <taxon>Pseudomonadales</taxon>
        <taxon>Pseudomonadaceae</taxon>
        <taxon>Pseudomonas</taxon>
    </lineage>
</organism>
<name>A0ABR6UUK3_9PSED</name>
<evidence type="ECO:0008006" key="3">
    <source>
        <dbReference type="Google" id="ProtNLM"/>
    </source>
</evidence>
<dbReference type="InterPro" id="IPR053275">
    <property type="entry name" value="Agnestin_monoxygenase"/>
</dbReference>
<dbReference type="InterPro" id="IPR036188">
    <property type="entry name" value="FAD/NAD-bd_sf"/>
</dbReference>
<gene>
    <name evidence="1" type="ORF">HU811_16775</name>
</gene>
<keyword evidence="2" id="KW-1185">Reference proteome</keyword>
<reference evidence="1 2" key="1">
    <citation type="journal article" date="2020" name="Microorganisms">
        <title>Reliable Identification of Environmental Pseudomonas Isolates Using the rpoD Gene.</title>
        <authorList>
            <consortium name="The Broad Institute Genome Sequencing Platform"/>
            <person name="Girard L."/>
            <person name="Lood C."/>
            <person name="Rokni-Zadeh H."/>
            <person name="van Noort V."/>
            <person name="Lavigne R."/>
            <person name="De Mot R."/>
        </authorList>
    </citation>
    <scope>NUCLEOTIDE SEQUENCE [LARGE SCALE GENOMIC DNA]</scope>
    <source>
        <strain evidence="1 2">SWRI196</strain>
    </source>
</reference>
<comment type="caution">
    <text evidence="1">The sequence shown here is derived from an EMBL/GenBank/DDBJ whole genome shotgun (WGS) entry which is preliminary data.</text>
</comment>
<evidence type="ECO:0000313" key="2">
    <source>
        <dbReference type="Proteomes" id="UP000617171"/>
    </source>
</evidence>
<dbReference type="SUPFAM" id="SSF51905">
    <property type="entry name" value="FAD/NAD(P)-binding domain"/>
    <property type="match status" value="1"/>
</dbReference>
<dbReference type="EMBL" id="JABWQV010000115">
    <property type="protein sequence ID" value="MBC3348291.1"/>
    <property type="molecule type" value="Genomic_DNA"/>
</dbReference>
<dbReference type="Gene3D" id="3.50.50.60">
    <property type="entry name" value="FAD/NAD(P)-binding domain"/>
    <property type="match status" value="1"/>
</dbReference>
<dbReference type="RefSeq" id="WP_186657023.1">
    <property type="nucleotide sequence ID" value="NZ_JABWQV010000115.1"/>
</dbReference>
<sequence>MNKDDYDIILCGAGPANISLLPDLIQKEDIHRCLILEKSNTLGSGAIGQYRITANSLGGVFLEKFQNKDDELSRYMRTTAEWAYFSERRDEAVELRYVGRFLEHIGAFVQQHKTLYKRFEISTLSTVEEIQLSDDGRYAVRYTVDGQTREARCRKVMVNLGGQVNNVALPHLNAINSDAMLKGEYDEQIKAGHYQNIAILGSSHSAVSCLIRLIEQLDVKNPIQLLVKRDFKLFFDSPQAALTQGYPFVDADVCQASQRVNRYSGLRYDSFTFARKIQRGEIPNLTVVNIAADDPETLRKRLDSVDLTIKCTGFSATPVRVLDIDGSPITLRQDAHGLIVDHRLNPSTVSNRTLENFHAFGLGAGIKTGGDSGGEESFSGRIDGVWIYQHVVPRLTCH</sequence>
<accession>A0ABR6UUK3</accession>
<dbReference type="PANTHER" id="PTHR38688:SF1">
    <property type="entry name" value="FAD_NAD(P)-BINDING DOMAIN-CONTAINING PROTEIN"/>
    <property type="match status" value="1"/>
</dbReference>
<proteinExistence type="predicted"/>
<dbReference type="PANTHER" id="PTHR38688">
    <property type="entry name" value="PYR_REDOX_2 DOMAIN-CONTAINING PROTEIN"/>
    <property type="match status" value="1"/>
</dbReference>
<dbReference type="Proteomes" id="UP000617171">
    <property type="component" value="Unassembled WGS sequence"/>
</dbReference>
<evidence type="ECO:0000313" key="1">
    <source>
        <dbReference type="EMBL" id="MBC3348291.1"/>
    </source>
</evidence>
<protein>
    <recommendedName>
        <fullName evidence="3">Pyridine nucleotide-disulfide oxidoreductase</fullName>
    </recommendedName>
</protein>